<evidence type="ECO:0000313" key="2">
    <source>
        <dbReference type="EMBL" id="EAT84441.2"/>
    </source>
</evidence>
<feature type="compositionally biased region" description="Low complexity" evidence="1">
    <location>
        <begin position="713"/>
        <end position="727"/>
    </location>
</feature>
<feature type="compositionally biased region" description="Basic and acidic residues" evidence="1">
    <location>
        <begin position="635"/>
        <end position="644"/>
    </location>
</feature>
<dbReference type="KEGG" id="pno:SNOG_08165"/>
<feature type="region of interest" description="Disordered" evidence="1">
    <location>
        <begin position="398"/>
        <end position="445"/>
    </location>
</feature>
<dbReference type="GeneID" id="5975387"/>
<dbReference type="RefSeq" id="XP_001798489.1">
    <property type="nucleotide sequence ID" value="XM_001798437.1"/>
</dbReference>
<feature type="compositionally biased region" description="Basic and acidic residues" evidence="1">
    <location>
        <begin position="280"/>
        <end position="291"/>
    </location>
</feature>
<feature type="region of interest" description="Disordered" evidence="1">
    <location>
        <begin position="597"/>
        <end position="809"/>
    </location>
</feature>
<dbReference type="Proteomes" id="UP000001055">
    <property type="component" value="Unassembled WGS sequence"/>
</dbReference>
<name>Q0UJ99_PHANO</name>
<proteinExistence type="predicted"/>
<evidence type="ECO:0000313" key="3">
    <source>
        <dbReference type="Proteomes" id="UP000001055"/>
    </source>
</evidence>
<feature type="compositionally biased region" description="Acidic residues" evidence="1">
    <location>
        <begin position="729"/>
        <end position="747"/>
    </location>
</feature>
<gene>
    <name evidence="2" type="ORF">SNOG_08165</name>
</gene>
<reference evidence="3" key="1">
    <citation type="journal article" date="2007" name="Plant Cell">
        <title>Dothideomycete-plant interactions illuminated by genome sequencing and EST analysis of the wheat pathogen Stagonospora nodorum.</title>
        <authorList>
            <person name="Hane J.K."/>
            <person name="Lowe R.G."/>
            <person name="Solomon P.S."/>
            <person name="Tan K.C."/>
            <person name="Schoch C.L."/>
            <person name="Spatafora J.W."/>
            <person name="Crous P.W."/>
            <person name="Kodira C."/>
            <person name="Birren B.W."/>
            <person name="Galagan J.E."/>
            <person name="Torriani S.F."/>
            <person name="McDonald B.A."/>
            <person name="Oliver R.P."/>
        </authorList>
    </citation>
    <scope>NUCLEOTIDE SEQUENCE [LARGE SCALE GENOMIC DNA]</scope>
    <source>
        <strain evidence="3">SN15 / ATCC MYA-4574 / FGSC 10173</strain>
    </source>
</reference>
<sequence>MRADANALPNEGILGGSELGEKFYFAIGSALSANGEWNSMTYKQLEHEARVLGLLGPFENHSHSAFKLRLMLACEAKRNEEEGKHGPGAHSYIFCIALLRHSFFSPHSSWALFNQALTHLHKSTTRDSYLPNTSLSKPTTHQTYTLDYQYGFNAASFSTSPASAIQTPTQAVLSARRSPEYTIGAPGPSSLDTIAPRSRLPRPISPPSVEHRTTYASAADRTHNRGYSKFGSPAGEPLPSQTDAFAASEYAVSRAPPPRSRRESTPGTYTYVPGYRSRPLPRDFRDANRSRRENRRRAEHGTSSSPRSENNYRARYAVESPLPRLRRDQKQIIPPWARKEVVKPASPQPEKPPEKKFEHPTRHPHWGGAAVASTKQQCTKPSEYPYYDAIIAGLNRTYNKPKPKAGSPPGPTKIPKPEQRAASPYRPVRSKVQKPTRPHDSQNYSTWSKDALLNEVNLRHLYHDSEDSSHLASILAMHDKEFLRKCLKLSNLKTSKDLRRYADRLNMVVSDHGVGQYQPLVEEMAEELARRTVSRHNEKARMLKKEPVPETKTKDLIPDKKIVKAGAKKIPAEASQKTASKSTTVTLKNILGLISKEVNPNDSGYSSPSRKPSSSPQERSLSDGDDNLQKPSVVADEKPTDSKKRSLPVEFKKETQASPKRNKITLENEMESRKKKAHRARNATATATATAGDDGEEMEVDSAQPAPVFVFGASAQAAEPTPAAKETVSAEEVESESDVAEEEEEEVIVAAPKTSQKRKSLTTEDDENAEQLPAKVAKHNPSRPVAARTKKAGKDKQSKELEGIPTEERIPGQVYVPLRDGSWKLSQSSRASKKPAESALKYIVK</sequence>
<feature type="region of interest" description="Disordered" evidence="1">
    <location>
        <begin position="337"/>
        <end position="367"/>
    </location>
</feature>
<dbReference type="InParanoid" id="Q0UJ99"/>
<feature type="region of interest" description="Disordered" evidence="1">
    <location>
        <begin position="180"/>
        <end position="313"/>
    </location>
</feature>
<protein>
    <submittedName>
        <fullName evidence="2">Uncharacterized protein</fullName>
    </submittedName>
</protein>
<feature type="region of interest" description="Disordered" evidence="1">
    <location>
        <begin position="533"/>
        <end position="560"/>
    </location>
</feature>
<feature type="compositionally biased region" description="Low complexity" evidence="1">
    <location>
        <begin position="682"/>
        <end position="691"/>
    </location>
</feature>
<feature type="compositionally biased region" description="Basic and acidic residues" evidence="1">
    <location>
        <begin position="351"/>
        <end position="361"/>
    </location>
</feature>
<evidence type="ECO:0000256" key="1">
    <source>
        <dbReference type="SAM" id="MobiDB-lite"/>
    </source>
</evidence>
<dbReference type="AlphaFoldDB" id="Q0UJ99"/>
<feature type="compositionally biased region" description="Basic and acidic residues" evidence="1">
    <location>
        <begin position="792"/>
        <end position="809"/>
    </location>
</feature>
<dbReference type="VEuPathDB" id="FungiDB:JI435_305750"/>
<feature type="region of interest" description="Disordered" evidence="1">
    <location>
        <begin position="824"/>
        <end position="845"/>
    </location>
</feature>
<accession>Q0UJ99</accession>
<feature type="compositionally biased region" description="Polar residues" evidence="1">
    <location>
        <begin position="301"/>
        <end position="311"/>
    </location>
</feature>
<organism evidence="2 3">
    <name type="scientific">Phaeosphaeria nodorum (strain SN15 / ATCC MYA-4574 / FGSC 10173)</name>
    <name type="common">Glume blotch fungus</name>
    <name type="synonym">Parastagonospora nodorum</name>
    <dbReference type="NCBI Taxonomy" id="321614"/>
    <lineage>
        <taxon>Eukaryota</taxon>
        <taxon>Fungi</taxon>
        <taxon>Dikarya</taxon>
        <taxon>Ascomycota</taxon>
        <taxon>Pezizomycotina</taxon>
        <taxon>Dothideomycetes</taxon>
        <taxon>Pleosporomycetidae</taxon>
        <taxon>Pleosporales</taxon>
        <taxon>Pleosporineae</taxon>
        <taxon>Phaeosphaeriaceae</taxon>
        <taxon>Parastagonospora</taxon>
    </lineage>
</organism>
<feature type="compositionally biased region" description="Low complexity" evidence="1">
    <location>
        <begin position="603"/>
        <end position="616"/>
    </location>
</feature>
<dbReference type="VEuPathDB" id="FungiDB:JI435_081650"/>
<dbReference type="EMBL" id="CH445336">
    <property type="protein sequence ID" value="EAT84441.2"/>
    <property type="molecule type" value="Genomic_DNA"/>
</dbReference>